<evidence type="ECO:0000313" key="4">
    <source>
        <dbReference type="EMBL" id="MCP8898892.1"/>
    </source>
</evidence>
<feature type="region of interest" description="Disordered" evidence="1">
    <location>
        <begin position="159"/>
        <end position="204"/>
    </location>
</feature>
<feature type="region of interest" description="Disordered" evidence="1">
    <location>
        <begin position="70"/>
        <end position="147"/>
    </location>
</feature>
<comment type="caution">
    <text evidence="4">The sequence shown here is derived from an EMBL/GenBank/DDBJ whole genome shotgun (WGS) entry which is preliminary data.</text>
</comment>
<dbReference type="GO" id="GO:0015627">
    <property type="term" value="C:type II protein secretion system complex"/>
    <property type="evidence" value="ECO:0007669"/>
    <property type="project" value="InterPro"/>
</dbReference>
<dbReference type="Proteomes" id="UP001139319">
    <property type="component" value="Unassembled WGS sequence"/>
</dbReference>
<feature type="transmembrane region" description="Helical" evidence="2">
    <location>
        <begin position="37"/>
        <end position="61"/>
    </location>
</feature>
<feature type="domain" description="Type II secretion system protein GspB C-terminal" evidence="3">
    <location>
        <begin position="222"/>
        <end position="280"/>
    </location>
</feature>
<proteinExistence type="predicted"/>
<dbReference type="EMBL" id="JAMFTH010000001">
    <property type="protein sequence ID" value="MCP8898892.1"/>
    <property type="molecule type" value="Genomic_DNA"/>
</dbReference>
<evidence type="ECO:0000313" key="5">
    <source>
        <dbReference type="Proteomes" id="UP001139319"/>
    </source>
</evidence>
<organism evidence="4 5">
    <name type="scientific">Gilvimarinus xylanilyticus</name>
    <dbReference type="NCBI Taxonomy" id="2944139"/>
    <lineage>
        <taxon>Bacteria</taxon>
        <taxon>Pseudomonadati</taxon>
        <taxon>Pseudomonadota</taxon>
        <taxon>Gammaproteobacteria</taxon>
        <taxon>Cellvibrionales</taxon>
        <taxon>Cellvibrionaceae</taxon>
        <taxon>Gilvimarinus</taxon>
    </lineage>
</organism>
<keyword evidence="2" id="KW-1133">Transmembrane helix</keyword>
<reference evidence="4" key="1">
    <citation type="submission" date="2022-05" db="EMBL/GenBank/DDBJ databases">
        <authorList>
            <person name="Sun H.-N."/>
        </authorList>
    </citation>
    <scope>NUCLEOTIDE SEQUENCE</scope>
    <source>
        <strain evidence="4">HB14</strain>
    </source>
</reference>
<evidence type="ECO:0000259" key="3">
    <source>
        <dbReference type="Pfam" id="PF16537"/>
    </source>
</evidence>
<feature type="compositionally biased region" description="Low complexity" evidence="1">
    <location>
        <begin position="164"/>
        <end position="180"/>
    </location>
</feature>
<dbReference type="Pfam" id="PF16537">
    <property type="entry name" value="T2SSB"/>
    <property type="match status" value="1"/>
</dbReference>
<keyword evidence="2" id="KW-0812">Transmembrane</keyword>
<keyword evidence="2" id="KW-0472">Membrane</keyword>
<accession>A0A9X2I4R7</accession>
<gene>
    <name evidence="4" type="ORF">M6D89_06230</name>
</gene>
<dbReference type="AlphaFoldDB" id="A0A9X2I4R7"/>
<reference evidence="4" key="2">
    <citation type="submission" date="2023-01" db="EMBL/GenBank/DDBJ databases">
        <title>Gilvimarinus xylanilyticus HB14 isolated from Caulerpa lentillifera aquaculture base in Hainan, China.</title>
        <authorList>
            <person name="Zhang Y.-J."/>
        </authorList>
    </citation>
    <scope>NUCLEOTIDE SEQUENCE</scope>
    <source>
        <strain evidence="4">HB14</strain>
    </source>
</reference>
<dbReference type="InterPro" id="IPR032389">
    <property type="entry name" value="GspB_C"/>
</dbReference>
<protein>
    <submittedName>
        <fullName evidence="4">General secretion pathway protein GspB</fullName>
    </submittedName>
</protein>
<feature type="compositionally biased region" description="Low complexity" evidence="1">
    <location>
        <begin position="137"/>
        <end position="147"/>
    </location>
</feature>
<evidence type="ECO:0000256" key="1">
    <source>
        <dbReference type="SAM" id="MobiDB-lite"/>
    </source>
</evidence>
<dbReference type="RefSeq" id="WP_253967159.1">
    <property type="nucleotide sequence ID" value="NZ_JAMFTH010000001.1"/>
</dbReference>
<evidence type="ECO:0000256" key="2">
    <source>
        <dbReference type="SAM" id="Phobius"/>
    </source>
</evidence>
<name>A0A9X2I4R7_9GAMM</name>
<keyword evidence="5" id="KW-1185">Reference proteome</keyword>
<sequence>MSLLLDALRKADRERSAQHSPAGLDSYTAESDASRRWLPIVLVLLVLVVLLLGGGLLWLLWGDEPEQVTQAPVSSTTPEPEPPTPEPQPLVPVKEPAASVSAASSSQAVASTAPVEPDVEPNRLGEAHQPPGAEVGATEQATSASQASLDPAVAELYRHKPAEESQPQPQAPTVSAATQQPAPPAQSEPQPSEPPSAPANTLAGFPNVGGIRALPLAAQNDIPTLMYGQHNYRLGGDSSIVLNGKTLREGDSLGGGLAVDAIVADGVIMRYRDHHFALKALSSWVNM</sequence>
<feature type="compositionally biased region" description="Pro residues" evidence="1">
    <location>
        <begin position="181"/>
        <end position="197"/>
    </location>
</feature>
<feature type="compositionally biased region" description="Low complexity" evidence="1">
    <location>
        <begin position="91"/>
        <end position="111"/>
    </location>
</feature>
<feature type="compositionally biased region" description="Pro residues" evidence="1">
    <location>
        <begin position="79"/>
        <end position="90"/>
    </location>
</feature>